<protein>
    <recommendedName>
        <fullName evidence="3">Phage protein</fullName>
    </recommendedName>
</protein>
<sequence>MKETIQFLKELQQELKTQDVDCQAAPRFWVVSDYKWVEANEGNAERYSVYLPNAAESYPVKDYIENAKEDGEFSGEQLKELHECNNDYDEILEWIQKYEDEGAELFPEKKVHIKKDSTFFITKEEAK</sequence>
<name>A0ABV1SAM3_BACAB</name>
<dbReference type="Proteomes" id="UP001467674">
    <property type="component" value="Unassembled WGS sequence"/>
</dbReference>
<gene>
    <name evidence="1" type="ORF">ABQG71_20580</name>
</gene>
<dbReference type="EMBL" id="JBEOME010000019">
    <property type="protein sequence ID" value="MER3123559.1"/>
    <property type="molecule type" value="Genomic_DNA"/>
</dbReference>
<comment type="caution">
    <text evidence="1">The sequence shown here is derived from an EMBL/GenBank/DDBJ whole genome shotgun (WGS) entry which is preliminary data.</text>
</comment>
<reference evidence="1 2" key="1">
    <citation type="submission" date="2024-06" db="EMBL/GenBank/DDBJ databases">
        <title>Construction of an artificial bacterial consortium using nitrogen cycle bacteria from Cuatro Cienegas Basin and a mangrove forest.</title>
        <authorList>
            <person name="Aguilera-Najera D."/>
            <person name="Marquez-Cianci L."/>
            <person name="Martinez-Perez E."/>
            <person name="Rosas-Barrera M."/>
            <person name="Rodriguez-Cruz U.E."/>
            <person name="Tapia-Lopez R."/>
            <person name="Eguiarte L.E."/>
            <person name="Souza-Saldivar V."/>
        </authorList>
    </citation>
    <scope>NUCLEOTIDE SEQUENCE [LARGE SCALE GENOMIC DNA]</scope>
    <source>
        <strain evidence="1 2">S14-15</strain>
    </source>
</reference>
<proteinExistence type="predicted"/>
<evidence type="ECO:0000313" key="2">
    <source>
        <dbReference type="Proteomes" id="UP001467674"/>
    </source>
</evidence>
<organism evidence="1 2">
    <name type="scientific">Bacillus altitudinis</name>
    <dbReference type="NCBI Taxonomy" id="293387"/>
    <lineage>
        <taxon>Bacteria</taxon>
        <taxon>Bacillati</taxon>
        <taxon>Bacillota</taxon>
        <taxon>Bacilli</taxon>
        <taxon>Bacillales</taxon>
        <taxon>Bacillaceae</taxon>
        <taxon>Bacillus</taxon>
    </lineage>
</organism>
<accession>A0ABV1SAM3</accession>
<dbReference type="RefSeq" id="WP_175580607.1">
    <property type="nucleotide sequence ID" value="NZ_JBEOME010000019.1"/>
</dbReference>
<keyword evidence="2" id="KW-1185">Reference proteome</keyword>
<evidence type="ECO:0008006" key="3">
    <source>
        <dbReference type="Google" id="ProtNLM"/>
    </source>
</evidence>
<evidence type="ECO:0000313" key="1">
    <source>
        <dbReference type="EMBL" id="MER3123559.1"/>
    </source>
</evidence>